<evidence type="ECO:0000313" key="2">
    <source>
        <dbReference type="Proteomes" id="UP001177021"/>
    </source>
</evidence>
<comment type="caution">
    <text evidence="1">The sequence shown here is derived from an EMBL/GenBank/DDBJ whole genome shotgun (WGS) entry which is preliminary data.</text>
</comment>
<reference evidence="1" key="1">
    <citation type="submission" date="2023-10" db="EMBL/GenBank/DDBJ databases">
        <authorList>
            <person name="Rodriguez Cubillos JULIANA M."/>
            <person name="De Vega J."/>
        </authorList>
    </citation>
    <scope>NUCLEOTIDE SEQUENCE</scope>
</reference>
<accession>A0ACB0L410</accession>
<sequence>MKMAKNMCNSEGNLDDTKFSKPMPWIGIYIAIASLLCLISMSADLIKGFKARKLWFPCKYFCLNATSLTIIAVTVKLSVDLNTPMPHRHDQLAKLASSAIICTIMANSMPSLGVTQNKETMMNVMAMAILVITMIVNICIQFVTGVIYEFWVEHGVMMFLMIVLLMIMTSSALCLPKMKHYMELKYQMNEEALREISKQKEQEFSNVTDQLRDELMKFWMMAHTSSPQFLLGRSVSCTASGAFCVLSTLTLLEAMLRSYFMPWSVKFCAGECDYKWSTILILIVQVGAVGFGSIAPAFRWFVAVKYRCPNVRKRSCKTILQVESYWTDRLVIIRDSPISFRIHNRWFRKLAHDVKLFLLCFCIKLQIGIVRLCKVAQYVSIYPMCWVLGFCEYCMTWTLKFGSSSSSLGSGTKQDLRRFILHLEGEEELVEVMMKENCDATIHWVQQGEKQQPKLVMELLEKKCSMLQGFKGVAEFDCDQILPLHGVEPPPYSWSLPIVTLASIIVALPNLEKCLVKNLISTLNEGLPYVKFIEDNIDKDEKLIRVRKAAGIVWLGADLYGKWLDVDLYKLSLQNKSLKETLEALAECAKTRYEKYKEKYNDICIKESPSAWPKKVLASNAMYRITKTILLLNQDVVRGHNASEKLFEVLIVMISDILGACLTNLPHVISTKCLSTSIEEREDRVRQAVYILGKTKKIIEMLEKRAFPRVNFCRATNVEDWRLMHKQKRFCYPSVLSSVEENDAYTDPSKLRDICINIE</sequence>
<proteinExistence type="predicted"/>
<evidence type="ECO:0000313" key="1">
    <source>
        <dbReference type="EMBL" id="CAJ2664061.1"/>
    </source>
</evidence>
<gene>
    <name evidence="1" type="ORF">MILVUS5_LOCUS29365</name>
</gene>
<dbReference type="EMBL" id="CASHSV030000409">
    <property type="protein sequence ID" value="CAJ2664061.1"/>
    <property type="molecule type" value="Genomic_DNA"/>
</dbReference>
<keyword evidence="2" id="KW-1185">Reference proteome</keyword>
<dbReference type="Proteomes" id="UP001177021">
    <property type="component" value="Unassembled WGS sequence"/>
</dbReference>
<protein>
    <submittedName>
        <fullName evidence="1">Uncharacterized protein</fullName>
    </submittedName>
</protein>
<organism evidence="1 2">
    <name type="scientific">Trifolium pratense</name>
    <name type="common">Red clover</name>
    <dbReference type="NCBI Taxonomy" id="57577"/>
    <lineage>
        <taxon>Eukaryota</taxon>
        <taxon>Viridiplantae</taxon>
        <taxon>Streptophyta</taxon>
        <taxon>Embryophyta</taxon>
        <taxon>Tracheophyta</taxon>
        <taxon>Spermatophyta</taxon>
        <taxon>Magnoliopsida</taxon>
        <taxon>eudicotyledons</taxon>
        <taxon>Gunneridae</taxon>
        <taxon>Pentapetalae</taxon>
        <taxon>rosids</taxon>
        <taxon>fabids</taxon>
        <taxon>Fabales</taxon>
        <taxon>Fabaceae</taxon>
        <taxon>Papilionoideae</taxon>
        <taxon>50 kb inversion clade</taxon>
        <taxon>NPAAA clade</taxon>
        <taxon>Hologalegina</taxon>
        <taxon>IRL clade</taxon>
        <taxon>Trifolieae</taxon>
        <taxon>Trifolium</taxon>
    </lineage>
</organism>
<name>A0ACB0L410_TRIPR</name>